<feature type="compositionally biased region" description="Low complexity" evidence="1">
    <location>
        <begin position="151"/>
        <end position="162"/>
    </location>
</feature>
<evidence type="ECO:0008006" key="4">
    <source>
        <dbReference type="Google" id="ProtNLM"/>
    </source>
</evidence>
<feature type="region of interest" description="Disordered" evidence="1">
    <location>
        <begin position="143"/>
        <end position="200"/>
    </location>
</feature>
<feature type="region of interest" description="Disordered" evidence="1">
    <location>
        <begin position="1"/>
        <end position="28"/>
    </location>
</feature>
<gene>
    <name evidence="2" type="ORF">PCOR1329_LOCUS11932</name>
</gene>
<evidence type="ECO:0000313" key="2">
    <source>
        <dbReference type="EMBL" id="CAK0805425.1"/>
    </source>
</evidence>
<protein>
    <recommendedName>
        <fullName evidence="4">ATP-grasp domain-containing protein</fullName>
    </recommendedName>
</protein>
<organism evidence="2 3">
    <name type="scientific">Prorocentrum cordatum</name>
    <dbReference type="NCBI Taxonomy" id="2364126"/>
    <lineage>
        <taxon>Eukaryota</taxon>
        <taxon>Sar</taxon>
        <taxon>Alveolata</taxon>
        <taxon>Dinophyceae</taxon>
        <taxon>Prorocentrales</taxon>
        <taxon>Prorocentraceae</taxon>
        <taxon>Prorocentrum</taxon>
    </lineage>
</organism>
<feature type="non-terminal residue" evidence="2">
    <location>
        <position position="1"/>
    </location>
</feature>
<reference evidence="2" key="1">
    <citation type="submission" date="2023-10" db="EMBL/GenBank/DDBJ databases">
        <authorList>
            <person name="Chen Y."/>
            <person name="Shah S."/>
            <person name="Dougan E. K."/>
            <person name="Thang M."/>
            <person name="Chan C."/>
        </authorList>
    </citation>
    <scope>NUCLEOTIDE SEQUENCE [LARGE SCALE GENOMIC DNA]</scope>
</reference>
<dbReference type="EMBL" id="CAUYUJ010003454">
    <property type="protein sequence ID" value="CAK0805425.1"/>
    <property type="molecule type" value="Genomic_DNA"/>
</dbReference>
<name>A0ABN9QPD2_9DINO</name>
<feature type="compositionally biased region" description="Low complexity" evidence="1">
    <location>
        <begin position="180"/>
        <end position="200"/>
    </location>
</feature>
<dbReference type="Proteomes" id="UP001189429">
    <property type="component" value="Unassembled WGS sequence"/>
</dbReference>
<sequence>AHRRYRFWNQPPGLSRSEGRPPPSLAPPLARAAGIQHSWMVKDPDLVWLDDKHEQVGRAAALLGGREVHMPTLAHAAAGDEAALAALKAAVRERRARNEPIVVKPRHGSNSKHVSLWPAPLDAGEAEVLASADSAMESWDDSWDRESWNQPTPCRAAASSSRCTRRWPPSWALGRRRAPCSPGRWSSRSRCSSARPWAGP</sequence>
<comment type="caution">
    <text evidence="2">The sequence shown here is derived from an EMBL/GenBank/DDBJ whole genome shotgun (WGS) entry which is preliminary data.</text>
</comment>
<keyword evidence="3" id="KW-1185">Reference proteome</keyword>
<evidence type="ECO:0000256" key="1">
    <source>
        <dbReference type="SAM" id="MobiDB-lite"/>
    </source>
</evidence>
<evidence type="ECO:0000313" key="3">
    <source>
        <dbReference type="Proteomes" id="UP001189429"/>
    </source>
</evidence>
<proteinExistence type="predicted"/>
<accession>A0ABN9QPD2</accession>